<reference evidence="11 12" key="1">
    <citation type="journal article" date="2020" name="Microorganisms">
        <title>Osmotic Adaptation and Compatible Solute Biosynthesis of Phototrophic Bacteria as Revealed from Genome Analyses.</title>
        <authorList>
            <person name="Imhoff J.F."/>
            <person name="Rahn T."/>
            <person name="Kunzel S."/>
            <person name="Keller A."/>
            <person name="Neulinger S.C."/>
        </authorList>
    </citation>
    <scope>NUCLEOTIDE SEQUENCE [LARGE SCALE GENOMIC DNA]</scope>
    <source>
        <strain evidence="11 12">DSM 9895</strain>
    </source>
</reference>
<dbReference type="PANTHER" id="PTHR42938:SF47">
    <property type="entry name" value="HYDROXYPYRUVATE REDUCTASE"/>
    <property type="match status" value="1"/>
</dbReference>
<dbReference type="InterPro" id="IPR006139">
    <property type="entry name" value="D-isomer_2_OHA_DH_cat_dom"/>
</dbReference>
<protein>
    <recommendedName>
        <fullName evidence="4 9">D-3-phosphoglycerate dehydrogenase</fullName>
        <ecNumber evidence="9">1.1.1.95</ecNumber>
    </recommendedName>
</protein>
<dbReference type="SUPFAM" id="SSF55021">
    <property type="entry name" value="ACT-like"/>
    <property type="match status" value="1"/>
</dbReference>
<dbReference type="CDD" id="cd04902">
    <property type="entry name" value="ACT_3PGDH-xct"/>
    <property type="match status" value="1"/>
</dbReference>
<keyword evidence="5 9" id="KW-0560">Oxidoreductase</keyword>
<dbReference type="Gene3D" id="3.30.1330.90">
    <property type="entry name" value="D-3-phosphoglycerate dehydrogenase, domain 3"/>
    <property type="match status" value="1"/>
</dbReference>
<evidence type="ECO:0000256" key="2">
    <source>
        <dbReference type="ARBA" id="ARBA00005216"/>
    </source>
</evidence>
<evidence type="ECO:0000313" key="12">
    <source>
        <dbReference type="Proteomes" id="UP001296873"/>
    </source>
</evidence>
<feature type="domain" description="ACT" evidence="10">
    <location>
        <begin position="454"/>
        <end position="526"/>
    </location>
</feature>
<evidence type="ECO:0000256" key="8">
    <source>
        <dbReference type="ARBA" id="ARBA00048731"/>
    </source>
</evidence>
<keyword evidence="9" id="KW-0718">Serine biosynthesis</keyword>
<dbReference type="EMBL" id="NRRL01000109">
    <property type="protein sequence ID" value="MBK1670691.1"/>
    <property type="molecule type" value="Genomic_DNA"/>
</dbReference>
<dbReference type="Pfam" id="PF00389">
    <property type="entry name" value="2-Hacid_dh"/>
    <property type="match status" value="1"/>
</dbReference>
<dbReference type="InterPro" id="IPR006236">
    <property type="entry name" value="PGDH"/>
</dbReference>
<dbReference type="Gene3D" id="3.40.50.720">
    <property type="entry name" value="NAD(P)-binding Rossmann-like Domain"/>
    <property type="match status" value="2"/>
</dbReference>
<dbReference type="Gene3D" id="3.30.70.260">
    <property type="match status" value="1"/>
</dbReference>
<keyword evidence="9" id="KW-0028">Amino-acid biosynthesis</keyword>
<comment type="catalytic activity">
    <reaction evidence="7">
        <text>(R)-2-hydroxyglutarate + NAD(+) = 2-oxoglutarate + NADH + H(+)</text>
        <dbReference type="Rhea" id="RHEA:49612"/>
        <dbReference type="ChEBI" id="CHEBI:15378"/>
        <dbReference type="ChEBI" id="CHEBI:15801"/>
        <dbReference type="ChEBI" id="CHEBI:16810"/>
        <dbReference type="ChEBI" id="CHEBI:57540"/>
        <dbReference type="ChEBI" id="CHEBI:57945"/>
        <dbReference type="EC" id="1.1.1.399"/>
    </reaction>
</comment>
<accession>A0ABS1DL08</accession>
<dbReference type="SUPFAM" id="SSF51735">
    <property type="entry name" value="NAD(P)-binding Rossmann-fold domains"/>
    <property type="match status" value="1"/>
</dbReference>
<dbReference type="NCBIfam" id="TIGR01327">
    <property type="entry name" value="PGDH"/>
    <property type="match status" value="1"/>
</dbReference>
<comment type="pathway">
    <text evidence="2 9">Amino-acid biosynthesis; L-serine biosynthesis; L-serine from 3-phospho-D-glycerate: step 1/3.</text>
</comment>
<dbReference type="Pfam" id="PF01842">
    <property type="entry name" value="ACT"/>
    <property type="match status" value="1"/>
</dbReference>
<keyword evidence="12" id="KW-1185">Reference proteome</keyword>
<dbReference type="PROSITE" id="PS51671">
    <property type="entry name" value="ACT"/>
    <property type="match status" value="1"/>
</dbReference>
<dbReference type="InterPro" id="IPR045865">
    <property type="entry name" value="ACT-like_dom_sf"/>
</dbReference>
<evidence type="ECO:0000256" key="7">
    <source>
        <dbReference type="ARBA" id="ARBA00048126"/>
    </source>
</evidence>
<evidence type="ECO:0000256" key="6">
    <source>
        <dbReference type="ARBA" id="ARBA00023027"/>
    </source>
</evidence>
<organism evidence="11 12">
    <name type="scientific">Rhodovibrio sodomensis</name>
    <dbReference type="NCBI Taxonomy" id="1088"/>
    <lineage>
        <taxon>Bacteria</taxon>
        <taxon>Pseudomonadati</taxon>
        <taxon>Pseudomonadota</taxon>
        <taxon>Alphaproteobacteria</taxon>
        <taxon>Rhodospirillales</taxon>
        <taxon>Rhodovibrionaceae</taxon>
        <taxon>Rhodovibrio</taxon>
    </lineage>
</organism>
<dbReference type="InterPro" id="IPR002912">
    <property type="entry name" value="ACT_dom"/>
</dbReference>
<dbReference type="Proteomes" id="UP001296873">
    <property type="component" value="Unassembled WGS sequence"/>
</dbReference>
<dbReference type="Pfam" id="PF02826">
    <property type="entry name" value="2-Hacid_dh_C"/>
    <property type="match status" value="1"/>
</dbReference>
<dbReference type="PANTHER" id="PTHR42938">
    <property type="entry name" value="FORMATE DEHYDROGENASE 1"/>
    <property type="match status" value="1"/>
</dbReference>
<evidence type="ECO:0000256" key="4">
    <source>
        <dbReference type="ARBA" id="ARBA00021582"/>
    </source>
</evidence>
<dbReference type="InterPro" id="IPR045626">
    <property type="entry name" value="PGDH_ASB_dom"/>
</dbReference>
<dbReference type="SUPFAM" id="SSF143548">
    <property type="entry name" value="Serine metabolism enzymes domain"/>
    <property type="match status" value="1"/>
</dbReference>
<comment type="catalytic activity">
    <reaction evidence="8 9">
        <text>(2R)-3-phosphoglycerate + NAD(+) = 3-phosphooxypyruvate + NADH + H(+)</text>
        <dbReference type="Rhea" id="RHEA:12641"/>
        <dbReference type="ChEBI" id="CHEBI:15378"/>
        <dbReference type="ChEBI" id="CHEBI:18110"/>
        <dbReference type="ChEBI" id="CHEBI:57540"/>
        <dbReference type="ChEBI" id="CHEBI:57945"/>
        <dbReference type="ChEBI" id="CHEBI:58272"/>
        <dbReference type="EC" id="1.1.1.95"/>
    </reaction>
</comment>
<evidence type="ECO:0000256" key="1">
    <source>
        <dbReference type="ARBA" id="ARBA00003800"/>
    </source>
</evidence>
<evidence type="ECO:0000259" key="10">
    <source>
        <dbReference type="PROSITE" id="PS51671"/>
    </source>
</evidence>
<name>A0ABS1DL08_9PROT</name>
<evidence type="ECO:0000313" key="11">
    <source>
        <dbReference type="EMBL" id="MBK1670691.1"/>
    </source>
</evidence>
<dbReference type="InterPro" id="IPR036291">
    <property type="entry name" value="NAD(P)-bd_dom_sf"/>
</dbReference>
<dbReference type="PROSITE" id="PS00671">
    <property type="entry name" value="D_2_HYDROXYACID_DH_3"/>
    <property type="match status" value="1"/>
</dbReference>
<evidence type="ECO:0000256" key="3">
    <source>
        <dbReference type="ARBA" id="ARBA00005854"/>
    </source>
</evidence>
<sequence>MPKVLIADKLSESAVEVFRQRGVEAEVATGLSPDELKRKLPGFDGLAIRSATKVTRDIVDAAPDLRVIGRAGIGVDNIDQEAATARGVVVMNTPGGNSVTTAEHAISLMLAMARRIPQADASTKAGKWEKSKFQGVEVTNKTLGLIGCGNIGAIVAERARGLRMKVVAYDPYLTQERARMLGIKRVDSLDELYAGADFITLHVPKTEQTTGMIDKAAMRKMKKGVRIINCARGGLIVEPELAEMLRDGHVAGAAIDVYAEEPARDNPLFEQENAVCTPHLGASTSEAQEKVAVQVAEQMADYLTTGAVSNALNMPSLTAEESEHLGPYLTLADQIGSFAGQLTKSGISSIKVEYEGTVADLNTRPITQAALAALLRPVLASVNLVNAPVIARERDIEVSEVKHERDHDYQTLLRVTVQSEAGTHTLAGTLFGGDKPRLVEIDGIAVEAELGPRMLYISNEDKPGLIGDVGSTLADSGINIATFHLGRAERGRDALALIEVDDDVAPHVVEKLNRLPAIRDVNVFRHPQIQLAEAAE</sequence>
<dbReference type="InterPro" id="IPR029009">
    <property type="entry name" value="ASB_dom_sf"/>
</dbReference>
<dbReference type="RefSeq" id="WP_200343135.1">
    <property type="nucleotide sequence ID" value="NZ_NRRL01000109.1"/>
</dbReference>
<keyword evidence="6 9" id="KW-0520">NAD</keyword>
<dbReference type="InterPro" id="IPR029753">
    <property type="entry name" value="D-isomer_DH_CS"/>
</dbReference>
<comment type="function">
    <text evidence="1">Catalyzes the reversible oxidation of 3-phospho-D-glycerate to 3-phosphonooxypyruvate, the first step of the phosphorylated L-serine biosynthesis pathway. Also catalyzes the reversible oxidation of 2-hydroxyglutarate to 2-oxoglutarate.</text>
</comment>
<dbReference type="Pfam" id="PF19304">
    <property type="entry name" value="PGDH_inter"/>
    <property type="match status" value="1"/>
</dbReference>
<dbReference type="InterPro" id="IPR006140">
    <property type="entry name" value="D-isomer_DH_NAD-bd"/>
</dbReference>
<dbReference type="SUPFAM" id="SSF52283">
    <property type="entry name" value="Formate/glycerate dehydrogenase catalytic domain-like"/>
    <property type="match status" value="1"/>
</dbReference>
<comment type="caution">
    <text evidence="11">The sequence shown here is derived from an EMBL/GenBank/DDBJ whole genome shotgun (WGS) entry which is preliminary data.</text>
</comment>
<dbReference type="CDD" id="cd12173">
    <property type="entry name" value="PGDH_4"/>
    <property type="match status" value="1"/>
</dbReference>
<proteinExistence type="inferred from homology"/>
<gene>
    <name evidence="11" type="ORF">CKO28_21970</name>
</gene>
<dbReference type="EC" id="1.1.1.95" evidence="9"/>
<evidence type="ECO:0000256" key="5">
    <source>
        <dbReference type="ARBA" id="ARBA00023002"/>
    </source>
</evidence>
<comment type="similarity">
    <text evidence="3 9">Belongs to the D-isomer specific 2-hydroxyacid dehydrogenase family.</text>
</comment>
<evidence type="ECO:0000256" key="9">
    <source>
        <dbReference type="RuleBase" id="RU363003"/>
    </source>
</evidence>
<dbReference type="PROSITE" id="PS00670">
    <property type="entry name" value="D_2_HYDROXYACID_DH_2"/>
    <property type="match status" value="1"/>
</dbReference>